<dbReference type="Proteomes" id="UP000299102">
    <property type="component" value="Unassembled WGS sequence"/>
</dbReference>
<name>A0A4C1ZW78_EUMVA</name>
<dbReference type="AlphaFoldDB" id="A0A4C1ZW78"/>
<accession>A0A4C1ZW78</accession>
<reference evidence="2 3" key="1">
    <citation type="journal article" date="2019" name="Commun. Biol.">
        <title>The bagworm genome reveals a unique fibroin gene that provides high tensile strength.</title>
        <authorList>
            <person name="Kono N."/>
            <person name="Nakamura H."/>
            <person name="Ohtoshi R."/>
            <person name="Tomita M."/>
            <person name="Numata K."/>
            <person name="Arakawa K."/>
        </authorList>
    </citation>
    <scope>NUCLEOTIDE SEQUENCE [LARGE SCALE GENOMIC DNA]</scope>
</reference>
<dbReference type="EMBL" id="BGZK01002253">
    <property type="protein sequence ID" value="GBP92250.1"/>
    <property type="molecule type" value="Genomic_DNA"/>
</dbReference>
<keyword evidence="3" id="KW-1185">Reference proteome</keyword>
<evidence type="ECO:0000313" key="2">
    <source>
        <dbReference type="EMBL" id="GBP92250.1"/>
    </source>
</evidence>
<proteinExistence type="predicted"/>
<protein>
    <submittedName>
        <fullName evidence="2">Uncharacterized protein</fullName>
    </submittedName>
</protein>
<evidence type="ECO:0000256" key="1">
    <source>
        <dbReference type="SAM" id="MobiDB-lite"/>
    </source>
</evidence>
<organism evidence="2 3">
    <name type="scientific">Eumeta variegata</name>
    <name type="common">Bagworm moth</name>
    <name type="synonym">Eumeta japonica</name>
    <dbReference type="NCBI Taxonomy" id="151549"/>
    <lineage>
        <taxon>Eukaryota</taxon>
        <taxon>Metazoa</taxon>
        <taxon>Ecdysozoa</taxon>
        <taxon>Arthropoda</taxon>
        <taxon>Hexapoda</taxon>
        <taxon>Insecta</taxon>
        <taxon>Pterygota</taxon>
        <taxon>Neoptera</taxon>
        <taxon>Endopterygota</taxon>
        <taxon>Lepidoptera</taxon>
        <taxon>Glossata</taxon>
        <taxon>Ditrysia</taxon>
        <taxon>Tineoidea</taxon>
        <taxon>Psychidae</taxon>
        <taxon>Oiketicinae</taxon>
        <taxon>Eumeta</taxon>
    </lineage>
</organism>
<sequence>MDIFGSSSVLNFAGVQSCVADQEFRASFLSALEQPRDAALPASGTKPTKPEDHLQPKQHISAHTPMCDKVYKITPPHTTMLHPNRHLNHGCQSFSLMNHHLGTAKSYGIIQSSSTARRAILSPLKNRPPFPNEALLGLYIPKTERQGAGITKKTTCPGRWHIELRC</sequence>
<comment type="caution">
    <text evidence="2">The sequence shown here is derived from an EMBL/GenBank/DDBJ whole genome shotgun (WGS) entry which is preliminary data.</text>
</comment>
<evidence type="ECO:0000313" key="3">
    <source>
        <dbReference type="Proteomes" id="UP000299102"/>
    </source>
</evidence>
<feature type="region of interest" description="Disordered" evidence="1">
    <location>
        <begin position="38"/>
        <end position="58"/>
    </location>
</feature>
<gene>
    <name evidence="2" type="ORF">EVAR_67839_1</name>
</gene>